<reference evidence="1" key="1">
    <citation type="submission" date="2023-06" db="EMBL/GenBank/DDBJ databases">
        <title>Genome-scale phylogeny and comparative genomics of the fungal order Sordariales.</title>
        <authorList>
            <consortium name="Lawrence Berkeley National Laboratory"/>
            <person name="Hensen N."/>
            <person name="Bonometti L."/>
            <person name="Westerberg I."/>
            <person name="Brannstrom I.O."/>
            <person name="Guillou S."/>
            <person name="Cros-Aarteil S."/>
            <person name="Calhoun S."/>
            <person name="Haridas S."/>
            <person name="Kuo A."/>
            <person name="Mondo S."/>
            <person name="Pangilinan J."/>
            <person name="Riley R."/>
            <person name="Labutti K."/>
            <person name="Andreopoulos B."/>
            <person name="Lipzen A."/>
            <person name="Chen C."/>
            <person name="Yanf M."/>
            <person name="Daum C."/>
            <person name="Ng V."/>
            <person name="Clum A."/>
            <person name="Steindorff A."/>
            <person name="Ohm R."/>
            <person name="Martin F."/>
            <person name="Silar P."/>
            <person name="Natvig D."/>
            <person name="Lalanne C."/>
            <person name="Gautier V."/>
            <person name="Ament-Velasquez S.L."/>
            <person name="Kruys A."/>
            <person name="Hutchinson M.I."/>
            <person name="Powell A.J."/>
            <person name="Barry K."/>
            <person name="Miller A.N."/>
            <person name="Grigoriev I.V."/>
            <person name="Debuchy R."/>
            <person name="Gladieux P."/>
            <person name="Thoren M.H."/>
            <person name="Johannesson H."/>
        </authorList>
    </citation>
    <scope>NUCLEOTIDE SEQUENCE</scope>
    <source>
        <strain evidence="1">SMH4607-1</strain>
    </source>
</reference>
<proteinExistence type="predicted"/>
<sequence length="254" mass="27415">MDMPTPTPCYSTGFGYGLSSQVQNLYRSGATLTCDGDLSDGREGSVVTVVVTTNHGRAANASIRSSRPSIDDDLMAYGVCGAFPKTSNSRFSQCWSGIFLAVVPHTITKKSAKGSEWSRVLQLWTCTSSLNFAGKAIEVATADQKRKCIRVWGREKGSVCFSGEGKQEQGDGVTQHSMCEGLRPPYAQQSAADTGRLDCRASLEGKREAYRPSYLSGERAQRAVVSTREKSLTALLGSGLRPNLMPHQPPLVHT</sequence>
<evidence type="ECO:0000313" key="1">
    <source>
        <dbReference type="EMBL" id="KAK0705092.1"/>
    </source>
</evidence>
<dbReference type="AlphaFoldDB" id="A0AA39ZWT0"/>
<accession>A0AA39ZWT0</accession>
<name>A0AA39ZWT0_9PEZI</name>
<organism evidence="1 2">
    <name type="scientific">Lasiosphaeris hirsuta</name>
    <dbReference type="NCBI Taxonomy" id="260670"/>
    <lineage>
        <taxon>Eukaryota</taxon>
        <taxon>Fungi</taxon>
        <taxon>Dikarya</taxon>
        <taxon>Ascomycota</taxon>
        <taxon>Pezizomycotina</taxon>
        <taxon>Sordariomycetes</taxon>
        <taxon>Sordariomycetidae</taxon>
        <taxon>Sordariales</taxon>
        <taxon>Lasiosphaeriaceae</taxon>
        <taxon>Lasiosphaeris</taxon>
    </lineage>
</organism>
<gene>
    <name evidence="1" type="ORF">B0H67DRAFT_370911</name>
</gene>
<comment type="caution">
    <text evidence="1">The sequence shown here is derived from an EMBL/GenBank/DDBJ whole genome shotgun (WGS) entry which is preliminary data.</text>
</comment>
<dbReference type="EMBL" id="JAUKUA010000007">
    <property type="protein sequence ID" value="KAK0705092.1"/>
    <property type="molecule type" value="Genomic_DNA"/>
</dbReference>
<protein>
    <submittedName>
        <fullName evidence="1">Uncharacterized protein</fullName>
    </submittedName>
</protein>
<evidence type="ECO:0000313" key="2">
    <source>
        <dbReference type="Proteomes" id="UP001172102"/>
    </source>
</evidence>
<keyword evidence="2" id="KW-1185">Reference proteome</keyword>
<dbReference type="Proteomes" id="UP001172102">
    <property type="component" value="Unassembled WGS sequence"/>
</dbReference>